<evidence type="ECO:0000313" key="1">
    <source>
        <dbReference type="EMBL" id="VAX16251.1"/>
    </source>
</evidence>
<protein>
    <submittedName>
        <fullName evidence="1">Uncharacterized protein</fullName>
    </submittedName>
</protein>
<accession>A0A3B1BNY3</accession>
<dbReference type="EMBL" id="UOGC01000022">
    <property type="protein sequence ID" value="VAX16251.1"/>
    <property type="molecule type" value="Genomic_DNA"/>
</dbReference>
<proteinExistence type="predicted"/>
<sequence>MQCIHCEAVATVITIDADCDLKQPVCERCREAHDYHQCELCKFHYAPRYMQNDDDTPTCIYCVGKRDFPFYEDLDT</sequence>
<name>A0A3B1BNY3_9ZZZZ</name>
<dbReference type="AlphaFoldDB" id="A0A3B1BNY3"/>
<organism evidence="1">
    <name type="scientific">hydrothermal vent metagenome</name>
    <dbReference type="NCBI Taxonomy" id="652676"/>
    <lineage>
        <taxon>unclassified sequences</taxon>
        <taxon>metagenomes</taxon>
        <taxon>ecological metagenomes</taxon>
    </lineage>
</organism>
<reference evidence="1" key="1">
    <citation type="submission" date="2018-06" db="EMBL/GenBank/DDBJ databases">
        <authorList>
            <person name="Zhirakovskaya E."/>
        </authorList>
    </citation>
    <scope>NUCLEOTIDE SEQUENCE</scope>
</reference>
<gene>
    <name evidence="1" type="ORF">MNBD_NITROSPINAE01-843</name>
</gene>